<keyword evidence="2" id="KW-1185">Reference proteome</keyword>
<dbReference type="InterPro" id="IPR049539">
    <property type="entry name" value="SPL"/>
</dbReference>
<dbReference type="GO" id="GO:0051539">
    <property type="term" value="F:4 iron, 4 sulfur cluster binding"/>
    <property type="evidence" value="ECO:0007669"/>
    <property type="project" value="TreeGrafter"/>
</dbReference>
<dbReference type="GO" id="GO:0003913">
    <property type="term" value="F:DNA photolyase activity"/>
    <property type="evidence" value="ECO:0007669"/>
    <property type="project" value="TreeGrafter"/>
</dbReference>
<gene>
    <name evidence="1" type="ORF">BIY37_12405</name>
</gene>
<dbReference type="AlphaFoldDB" id="A0A1V6LX34"/>
<dbReference type="Gene3D" id="3.40.50.12110">
    <property type="match status" value="1"/>
</dbReference>
<dbReference type="Proteomes" id="UP000242219">
    <property type="component" value="Unassembled WGS sequence"/>
</dbReference>
<accession>A0A1V6LX34</accession>
<comment type="caution">
    <text evidence="1">The sequence shown here is derived from an EMBL/GenBank/DDBJ whole genome shotgun (WGS) entry which is preliminary data.</text>
</comment>
<dbReference type="Pfam" id="PF20903">
    <property type="entry name" value="SPL"/>
    <property type="match status" value="1"/>
</dbReference>
<protein>
    <recommendedName>
        <fullName evidence="3">DNA photolyase</fullName>
    </recommendedName>
</protein>
<proteinExistence type="predicted"/>
<dbReference type="PANTHER" id="PTHR37822:SF2">
    <property type="entry name" value="SPORE PHOTOPRODUCT LYASE"/>
    <property type="match status" value="1"/>
</dbReference>
<dbReference type="Gene3D" id="3.80.30.30">
    <property type="match status" value="1"/>
</dbReference>
<dbReference type="GO" id="GO:1904047">
    <property type="term" value="F:S-adenosyl-L-methionine binding"/>
    <property type="evidence" value="ECO:0007669"/>
    <property type="project" value="TreeGrafter"/>
</dbReference>
<sequence length="435" mass="50926">MSHTEQIKAFVKKYYYYLGINKQQEITRLLFEIAKRERIDYTKVAEGLPKPPVRFSEIKNYLVMRRYPSFTKTGQGFKPSFFDVTIDPKLKADVTLKQQFKPKNLFIEESVSHTEMANRVSAHFPEGNIEIIKTYKQHLGKRRFGIDDYNKRLENFYLVREDYDFFKKCPCSANSAFCGYFVVNLGSGCPYECSYCVLQDYINSPGIIIPANIEDFFAAYRRLGRDIRCGSCELTDSLAFDHITGYSPRIVDFFRHYPKTMYELKTKSDNVELLTSVPGARNIIISWSLNPQKIVETVEYFTAPLMQRLEAAQRCATSGYRVAFHFDPMIYYQGWEADYEALVDTTFHAVDGCDVAWISLGTLRMTQRLKKIIENRFPDNTILDEEFFTGHDGKLRYPDELRVLLYKNMTSWIRKRCKDVPIYLCMEEKSMRLKL</sequence>
<organism evidence="1 2">
    <name type="scientific">Candidatus Brocadia sapporoensis</name>
    <dbReference type="NCBI Taxonomy" id="392547"/>
    <lineage>
        <taxon>Bacteria</taxon>
        <taxon>Pseudomonadati</taxon>
        <taxon>Planctomycetota</taxon>
        <taxon>Candidatus Brocadiia</taxon>
        <taxon>Candidatus Brocadiales</taxon>
        <taxon>Candidatus Brocadiaceae</taxon>
        <taxon>Candidatus Brocadia</taxon>
    </lineage>
</organism>
<evidence type="ECO:0008006" key="3">
    <source>
        <dbReference type="Google" id="ProtNLM"/>
    </source>
</evidence>
<dbReference type="GO" id="GO:0042601">
    <property type="term" value="C:endospore-forming forespore"/>
    <property type="evidence" value="ECO:0007669"/>
    <property type="project" value="TreeGrafter"/>
</dbReference>
<dbReference type="PANTHER" id="PTHR37822">
    <property type="entry name" value="SPORE PHOTOPRODUCT LYASE-RELATED"/>
    <property type="match status" value="1"/>
</dbReference>
<name>A0A1V6LX34_9BACT</name>
<dbReference type="EMBL" id="MJUW02000119">
    <property type="protein sequence ID" value="OQD44702.1"/>
    <property type="molecule type" value="Genomic_DNA"/>
</dbReference>
<evidence type="ECO:0000313" key="1">
    <source>
        <dbReference type="EMBL" id="OQD44702.1"/>
    </source>
</evidence>
<evidence type="ECO:0000313" key="2">
    <source>
        <dbReference type="Proteomes" id="UP000242219"/>
    </source>
</evidence>
<reference evidence="1 2" key="1">
    <citation type="journal article" date="2016" name="Genome Announc.">
        <title>Draft Genome Sequence of the Anaerobic Ammonium-Oxidizing Bacterium 'Candidatus Brocadia sp. 40'.</title>
        <authorList>
            <person name="Ali M."/>
            <person name="Haroon M.F."/>
            <person name="Narita Y."/>
            <person name="Zhang L."/>
            <person name="Rangel Shaw D."/>
            <person name="Okabe S."/>
            <person name="Saikaly P.E."/>
        </authorList>
    </citation>
    <scope>NUCLEOTIDE SEQUENCE [LARGE SCALE GENOMIC DNA]</scope>
    <source>
        <strain evidence="1 2">40</strain>
    </source>
</reference>